<dbReference type="KEGG" id="mtt:Ftrac_3761"/>
<dbReference type="InterPro" id="IPR018356">
    <property type="entry name" value="Tscrpt_reg_HTH_DeoR_CS"/>
</dbReference>
<keyword evidence="3" id="KW-0804">Transcription</keyword>
<organism evidence="5 6">
    <name type="scientific">Marivirga tractuosa (strain ATCC 23168 / DSM 4126 / NBRC 15989 / NCIMB 1408 / VKM B-1430 / H-43)</name>
    <name type="common">Microscilla tractuosa</name>
    <name type="synonym">Flexibacter tractuosus</name>
    <dbReference type="NCBI Taxonomy" id="643867"/>
    <lineage>
        <taxon>Bacteria</taxon>
        <taxon>Pseudomonadati</taxon>
        <taxon>Bacteroidota</taxon>
        <taxon>Cytophagia</taxon>
        <taxon>Cytophagales</taxon>
        <taxon>Marivirgaceae</taxon>
        <taxon>Marivirga</taxon>
    </lineage>
</organism>
<proteinExistence type="predicted"/>
<dbReference type="eggNOG" id="COG1349">
    <property type="taxonomic scope" value="Bacteria"/>
</dbReference>
<dbReference type="Pfam" id="PF00455">
    <property type="entry name" value="DeoRC"/>
    <property type="match status" value="1"/>
</dbReference>
<dbReference type="InterPro" id="IPR050313">
    <property type="entry name" value="Carb_Metab_HTH_regulators"/>
</dbReference>
<dbReference type="GO" id="GO:0003700">
    <property type="term" value="F:DNA-binding transcription factor activity"/>
    <property type="evidence" value="ECO:0007669"/>
    <property type="project" value="InterPro"/>
</dbReference>
<dbReference type="InterPro" id="IPR001034">
    <property type="entry name" value="DeoR_HTH"/>
</dbReference>
<protein>
    <submittedName>
        <fullName evidence="5">Transcriptional regulator, DeoR family</fullName>
    </submittedName>
</protein>
<accession>E4TR76</accession>
<dbReference type="InterPro" id="IPR037171">
    <property type="entry name" value="NagB/RpiA_transferase-like"/>
</dbReference>
<dbReference type="PANTHER" id="PTHR30363:SF44">
    <property type="entry name" value="AGA OPERON TRANSCRIPTIONAL REPRESSOR-RELATED"/>
    <property type="match status" value="1"/>
</dbReference>
<evidence type="ECO:0000256" key="2">
    <source>
        <dbReference type="ARBA" id="ARBA00023125"/>
    </source>
</evidence>
<dbReference type="EMBL" id="CP002349">
    <property type="protein sequence ID" value="ADR23728.1"/>
    <property type="molecule type" value="Genomic_DNA"/>
</dbReference>
<keyword evidence="1" id="KW-0805">Transcription regulation</keyword>
<evidence type="ECO:0000313" key="5">
    <source>
        <dbReference type="EMBL" id="ADR23728.1"/>
    </source>
</evidence>
<dbReference type="HOGENOM" id="CLU_060699_1_4_10"/>
<keyword evidence="6" id="KW-1185">Reference proteome</keyword>
<dbReference type="SUPFAM" id="SSF100950">
    <property type="entry name" value="NagB/RpiA/CoA transferase-like"/>
    <property type="match status" value="1"/>
</dbReference>
<dbReference type="InterPro" id="IPR014036">
    <property type="entry name" value="DeoR-like_C"/>
</dbReference>
<dbReference type="InterPro" id="IPR036390">
    <property type="entry name" value="WH_DNA-bd_sf"/>
</dbReference>
<dbReference type="GO" id="GO:0003677">
    <property type="term" value="F:DNA binding"/>
    <property type="evidence" value="ECO:0007669"/>
    <property type="project" value="UniProtKB-KW"/>
</dbReference>
<dbReference type="PRINTS" id="PR00037">
    <property type="entry name" value="HTHLACR"/>
</dbReference>
<dbReference type="STRING" id="643867.Ftrac_3761"/>
<dbReference type="AlphaFoldDB" id="E4TR76"/>
<dbReference type="PROSITE" id="PS00894">
    <property type="entry name" value="HTH_DEOR_1"/>
    <property type="match status" value="1"/>
</dbReference>
<dbReference type="Gene3D" id="3.40.50.1360">
    <property type="match status" value="1"/>
</dbReference>
<dbReference type="Pfam" id="PF08220">
    <property type="entry name" value="HTH_DeoR"/>
    <property type="match status" value="1"/>
</dbReference>
<feature type="domain" description="HTH deoR-type" evidence="4">
    <location>
        <begin position="12"/>
        <end position="67"/>
    </location>
</feature>
<name>E4TR76_MARTH</name>
<evidence type="ECO:0000313" key="6">
    <source>
        <dbReference type="Proteomes" id="UP000008720"/>
    </source>
</evidence>
<keyword evidence="2" id="KW-0238">DNA-binding</keyword>
<evidence type="ECO:0000256" key="3">
    <source>
        <dbReference type="ARBA" id="ARBA00023163"/>
    </source>
</evidence>
<evidence type="ECO:0000259" key="4">
    <source>
        <dbReference type="PROSITE" id="PS51000"/>
    </source>
</evidence>
<dbReference type="Gene3D" id="1.10.10.10">
    <property type="entry name" value="Winged helix-like DNA-binding domain superfamily/Winged helix DNA-binding domain"/>
    <property type="match status" value="1"/>
</dbReference>
<dbReference type="PROSITE" id="PS51000">
    <property type="entry name" value="HTH_DEOR_2"/>
    <property type="match status" value="1"/>
</dbReference>
<reference evidence="5 6" key="1">
    <citation type="journal article" date="2011" name="Stand. Genomic Sci.">
        <title>Complete genome sequence of Marivirga tractuosa type strain (H-43).</title>
        <authorList>
            <person name="Pagani I."/>
            <person name="Chertkov O."/>
            <person name="Lapidus A."/>
            <person name="Lucas S."/>
            <person name="Del Rio T.G."/>
            <person name="Tice H."/>
            <person name="Copeland A."/>
            <person name="Cheng J.F."/>
            <person name="Nolan M."/>
            <person name="Saunders E."/>
            <person name="Pitluck S."/>
            <person name="Held B."/>
            <person name="Goodwin L."/>
            <person name="Liolios K."/>
            <person name="Ovchinikova G."/>
            <person name="Ivanova N."/>
            <person name="Mavromatis K."/>
            <person name="Pati A."/>
            <person name="Chen A."/>
            <person name="Palaniappan K."/>
            <person name="Land M."/>
            <person name="Hauser L."/>
            <person name="Jeffries C.D."/>
            <person name="Detter J.C."/>
            <person name="Han C."/>
            <person name="Tapia R."/>
            <person name="Ngatchou-Djao O.D."/>
            <person name="Rohde M."/>
            <person name="Goker M."/>
            <person name="Spring S."/>
            <person name="Sikorski J."/>
            <person name="Woyke T."/>
            <person name="Bristow J."/>
            <person name="Eisen J.A."/>
            <person name="Markowitz V."/>
            <person name="Hugenholtz P."/>
            <person name="Klenk H.P."/>
            <person name="Kyrpides N.C."/>
        </authorList>
    </citation>
    <scope>NUCLEOTIDE SEQUENCE [LARGE SCALE GENOMIC DNA]</scope>
    <source>
        <strain evidence="6">ATCC 23168 / DSM 4126 / NBRC 15989 / NCIMB 1408 / VKM B-1430 / H-43</strain>
    </source>
</reference>
<dbReference type="InterPro" id="IPR036388">
    <property type="entry name" value="WH-like_DNA-bd_sf"/>
</dbReference>
<evidence type="ECO:0000256" key="1">
    <source>
        <dbReference type="ARBA" id="ARBA00023015"/>
    </source>
</evidence>
<sequence>MTFSYIFESMTIAERHKYILTQLQQEGFVSVSDLSNSLEVTKVTIRKDLKLLEDKGLLYRSHGSATLVSPYVNEKPVDEKELVNVEEKQAIAKAAVESLKMHEAIIIGSGTTVGAFAQAIPRNSNLTVLTSAMNVTMALLDCKDIEIVQLGGVVRKGSSSVVGHYAEEMMQSFACSKLYLSVDGISLEHGFTTSNMMEAHLNAKMIESVQKTIVLADASKFGKKGFGKICDLEDVDQIITNKSASKQFITTLEAKGIEVVLV</sequence>
<dbReference type="SMART" id="SM01134">
    <property type="entry name" value="DeoRC"/>
    <property type="match status" value="1"/>
</dbReference>
<dbReference type="PANTHER" id="PTHR30363">
    <property type="entry name" value="HTH-TYPE TRANSCRIPTIONAL REGULATOR SRLR-RELATED"/>
    <property type="match status" value="1"/>
</dbReference>
<dbReference type="SMART" id="SM00420">
    <property type="entry name" value="HTH_DEOR"/>
    <property type="match status" value="1"/>
</dbReference>
<dbReference type="SUPFAM" id="SSF46785">
    <property type="entry name" value="Winged helix' DNA-binding domain"/>
    <property type="match status" value="1"/>
</dbReference>
<gene>
    <name evidence="5" type="ordered locus">Ftrac_3761</name>
</gene>
<dbReference type="Proteomes" id="UP000008720">
    <property type="component" value="Chromosome"/>
</dbReference>